<name>W2THT7_NECAM</name>
<evidence type="ECO:0000313" key="3">
    <source>
        <dbReference type="Proteomes" id="UP000053676"/>
    </source>
</evidence>
<feature type="non-terminal residue" evidence="2">
    <location>
        <position position="210"/>
    </location>
</feature>
<dbReference type="KEGG" id="nai:NECAME_08977"/>
<dbReference type="AlphaFoldDB" id="W2THT7"/>
<reference evidence="3" key="1">
    <citation type="journal article" date="2014" name="Nat. Genet.">
        <title>Genome of the human hookworm Necator americanus.</title>
        <authorList>
            <person name="Tang Y.T."/>
            <person name="Gao X."/>
            <person name="Rosa B.A."/>
            <person name="Abubucker S."/>
            <person name="Hallsworth-Pepin K."/>
            <person name="Martin J."/>
            <person name="Tyagi R."/>
            <person name="Heizer E."/>
            <person name="Zhang X."/>
            <person name="Bhonagiri-Palsikar V."/>
            <person name="Minx P."/>
            <person name="Warren W.C."/>
            <person name="Wang Q."/>
            <person name="Zhan B."/>
            <person name="Hotez P.J."/>
            <person name="Sternberg P.W."/>
            <person name="Dougall A."/>
            <person name="Gaze S.T."/>
            <person name="Mulvenna J."/>
            <person name="Sotillo J."/>
            <person name="Ranganathan S."/>
            <person name="Rabelo E.M."/>
            <person name="Wilson R.K."/>
            <person name="Felgner P.L."/>
            <person name="Bethony J."/>
            <person name="Hawdon J.M."/>
            <person name="Gasser R.B."/>
            <person name="Loukas A."/>
            <person name="Mitreva M."/>
        </authorList>
    </citation>
    <scope>NUCLEOTIDE SEQUENCE [LARGE SCALE GENOMIC DNA]</scope>
</reference>
<evidence type="ECO:0000313" key="2">
    <source>
        <dbReference type="EMBL" id="ETN80736.1"/>
    </source>
</evidence>
<gene>
    <name evidence="2" type="ORF">NECAME_08977</name>
</gene>
<dbReference type="Proteomes" id="UP000053676">
    <property type="component" value="Unassembled WGS sequence"/>
</dbReference>
<sequence>MVKYDDDIPTQVSSIYERSLRRAIRETYDVPVMLTEDGSNDSVGYTRTVNGEVPTELQGGTNFSETAACEDVAIEVVEVDTENAGDVPDAPLNDSLDGVPPLTGTSMAANNHLCEVSDDEMDQLPKGRPNKELDQLVDCDSFRSGTGRASSIPPESPPPGESFIYSGGGREWEVSRSPPAPPSTPPRDDRRTRLENLKKLNFPTKYKMKE</sequence>
<keyword evidence="3" id="KW-1185">Reference proteome</keyword>
<protein>
    <submittedName>
        <fullName evidence="2">Uncharacterized protein</fullName>
    </submittedName>
</protein>
<dbReference type="OrthoDB" id="5873272at2759"/>
<accession>W2THT7</accession>
<feature type="compositionally biased region" description="Basic and acidic residues" evidence="1">
    <location>
        <begin position="186"/>
        <end position="198"/>
    </location>
</feature>
<organism evidence="2 3">
    <name type="scientific">Necator americanus</name>
    <name type="common">Human hookworm</name>
    <dbReference type="NCBI Taxonomy" id="51031"/>
    <lineage>
        <taxon>Eukaryota</taxon>
        <taxon>Metazoa</taxon>
        <taxon>Ecdysozoa</taxon>
        <taxon>Nematoda</taxon>
        <taxon>Chromadorea</taxon>
        <taxon>Rhabditida</taxon>
        <taxon>Rhabditina</taxon>
        <taxon>Rhabditomorpha</taxon>
        <taxon>Strongyloidea</taxon>
        <taxon>Ancylostomatidae</taxon>
        <taxon>Bunostominae</taxon>
        <taxon>Necator</taxon>
    </lineage>
</organism>
<evidence type="ECO:0000256" key="1">
    <source>
        <dbReference type="SAM" id="MobiDB-lite"/>
    </source>
</evidence>
<feature type="region of interest" description="Disordered" evidence="1">
    <location>
        <begin position="141"/>
        <end position="210"/>
    </location>
</feature>
<proteinExistence type="predicted"/>
<dbReference type="EMBL" id="KI658976">
    <property type="protein sequence ID" value="ETN80736.1"/>
    <property type="molecule type" value="Genomic_DNA"/>
</dbReference>